<feature type="non-terminal residue" evidence="2">
    <location>
        <position position="1"/>
    </location>
</feature>
<keyword evidence="3" id="KW-1185">Reference proteome</keyword>
<dbReference type="EMBL" id="CAJVPS010021085">
    <property type="protein sequence ID" value="CAG8706369.1"/>
    <property type="molecule type" value="Genomic_DNA"/>
</dbReference>
<dbReference type="Proteomes" id="UP000789508">
    <property type="component" value="Unassembled WGS sequence"/>
</dbReference>
<gene>
    <name evidence="2" type="ORF">ALEPTO_LOCUS11758</name>
</gene>
<keyword evidence="1" id="KW-0472">Membrane</keyword>
<dbReference type="OrthoDB" id="10547548at2759"/>
<comment type="caution">
    <text evidence="2">The sequence shown here is derived from an EMBL/GenBank/DDBJ whole genome shotgun (WGS) entry which is preliminary data.</text>
</comment>
<keyword evidence="1" id="KW-1133">Transmembrane helix</keyword>
<evidence type="ECO:0000256" key="1">
    <source>
        <dbReference type="SAM" id="Phobius"/>
    </source>
</evidence>
<reference evidence="2" key="1">
    <citation type="submission" date="2021-06" db="EMBL/GenBank/DDBJ databases">
        <authorList>
            <person name="Kallberg Y."/>
            <person name="Tangrot J."/>
            <person name="Rosling A."/>
        </authorList>
    </citation>
    <scope>NUCLEOTIDE SEQUENCE</scope>
    <source>
        <strain evidence="2">FL130A</strain>
    </source>
</reference>
<keyword evidence="1" id="KW-0812">Transmembrane</keyword>
<evidence type="ECO:0000313" key="2">
    <source>
        <dbReference type="EMBL" id="CAG8706369.1"/>
    </source>
</evidence>
<protein>
    <submittedName>
        <fullName evidence="2">2403_t:CDS:1</fullName>
    </submittedName>
</protein>
<feature type="transmembrane region" description="Helical" evidence="1">
    <location>
        <begin position="275"/>
        <end position="295"/>
    </location>
</feature>
<evidence type="ECO:0000313" key="3">
    <source>
        <dbReference type="Proteomes" id="UP000789508"/>
    </source>
</evidence>
<accession>A0A9N9HUQ4</accession>
<name>A0A9N9HUQ4_9GLOM</name>
<organism evidence="2 3">
    <name type="scientific">Ambispora leptoticha</name>
    <dbReference type="NCBI Taxonomy" id="144679"/>
    <lineage>
        <taxon>Eukaryota</taxon>
        <taxon>Fungi</taxon>
        <taxon>Fungi incertae sedis</taxon>
        <taxon>Mucoromycota</taxon>
        <taxon>Glomeromycotina</taxon>
        <taxon>Glomeromycetes</taxon>
        <taxon>Archaeosporales</taxon>
        <taxon>Ambisporaceae</taxon>
        <taxon>Ambispora</taxon>
    </lineage>
</organism>
<dbReference type="AlphaFoldDB" id="A0A9N9HUQ4"/>
<sequence>KRDSLLSSSKENESFAPITKNIHCLNSKESTTILKRPQQNREKMLRSLLQDILDMRQRLRESDPTIVGVNEALETTLSLSHDYFQTKSRYKFLELETNDREYLCNLDPQLVEEICAEMTALDDYFCFHYERMIDNIMLSFIKEQGLNGFKKIFETLSKHSPQMAKQKERIYINWLETEGEHSEMESLTSDYEVSDLDDSEFALDSELELDSEFEFDSECELGSECECELDTECEIDSECDNSDWINDDIVITSKNRDVNIQSSSQLLPQNQRINILWLPLLIFGIFFRLITFIFVRDSKNIKDNYETEDIDKIIISNNIDEILQTIIDNFNNSHSNENNDNDSFQNKTSIIPTKTFLRSRTRKRIANRAPRSR</sequence>
<proteinExistence type="predicted"/>